<gene>
    <name evidence="6" type="ORF">KC980_02355</name>
</gene>
<dbReference type="Pfam" id="PF00849">
    <property type="entry name" value="PseudoU_synth_2"/>
    <property type="match status" value="1"/>
</dbReference>
<dbReference type="GO" id="GO:0000455">
    <property type="term" value="P:enzyme-directed rRNA pseudouridine synthesis"/>
    <property type="evidence" value="ECO:0007669"/>
    <property type="project" value="UniProtKB-ARBA"/>
</dbReference>
<evidence type="ECO:0000256" key="3">
    <source>
        <dbReference type="PROSITE-ProRule" id="PRU00182"/>
    </source>
</evidence>
<dbReference type="InterPro" id="IPR000748">
    <property type="entry name" value="PsdUridine_synth_RsuA/RluB/E/F"/>
</dbReference>
<reference evidence="6" key="2">
    <citation type="journal article" date="2021" name="Microbiome">
        <title>Successional dynamics and alternative stable states in a saline activated sludge microbial community over 9 years.</title>
        <authorList>
            <person name="Wang Y."/>
            <person name="Ye J."/>
            <person name="Ju F."/>
            <person name="Liu L."/>
            <person name="Boyd J.A."/>
            <person name="Deng Y."/>
            <person name="Parks D.H."/>
            <person name="Jiang X."/>
            <person name="Yin X."/>
            <person name="Woodcroft B.J."/>
            <person name="Tyson G.W."/>
            <person name="Hugenholtz P."/>
            <person name="Polz M.F."/>
            <person name="Zhang T."/>
        </authorList>
    </citation>
    <scope>NUCLEOTIDE SEQUENCE</scope>
    <source>
        <strain evidence="6">HKST-UBA79</strain>
    </source>
</reference>
<dbReference type="SUPFAM" id="SSF55174">
    <property type="entry name" value="Alpha-L RNA-binding motif"/>
    <property type="match status" value="1"/>
</dbReference>
<evidence type="ECO:0000313" key="6">
    <source>
        <dbReference type="EMBL" id="MCA9308331.1"/>
    </source>
</evidence>
<feature type="domain" description="RNA-binding S4" evidence="5">
    <location>
        <begin position="2"/>
        <end position="59"/>
    </location>
</feature>
<dbReference type="CDD" id="cd02870">
    <property type="entry name" value="PseudoU_synth_RsuA_like"/>
    <property type="match status" value="1"/>
</dbReference>
<dbReference type="NCBIfam" id="TIGR00093">
    <property type="entry name" value="pseudouridine synthase"/>
    <property type="match status" value="1"/>
</dbReference>
<dbReference type="InterPro" id="IPR006145">
    <property type="entry name" value="PsdUridine_synth_RsuA/RluA"/>
</dbReference>
<accession>A0A955EBC4</accession>
<dbReference type="GO" id="GO:0003723">
    <property type="term" value="F:RNA binding"/>
    <property type="evidence" value="ECO:0007669"/>
    <property type="project" value="UniProtKB-KW"/>
</dbReference>
<comment type="similarity">
    <text evidence="1 4">Belongs to the pseudouridine synthase RsuA family.</text>
</comment>
<dbReference type="Gene3D" id="3.30.70.580">
    <property type="entry name" value="Pseudouridine synthase I, catalytic domain, N-terminal subdomain"/>
    <property type="match status" value="1"/>
</dbReference>
<evidence type="ECO:0000313" key="7">
    <source>
        <dbReference type="Proteomes" id="UP000740557"/>
    </source>
</evidence>
<dbReference type="Gene3D" id="3.10.290.10">
    <property type="entry name" value="RNA-binding S4 domain"/>
    <property type="match status" value="1"/>
</dbReference>
<dbReference type="InterPro" id="IPR018496">
    <property type="entry name" value="PsdUridine_synth_RsuA/RluB_CS"/>
</dbReference>
<dbReference type="InterPro" id="IPR020094">
    <property type="entry name" value="TruA/RsuA/RluB/E/F_N"/>
</dbReference>
<reference evidence="6" key="1">
    <citation type="submission" date="2020-04" db="EMBL/GenBank/DDBJ databases">
        <authorList>
            <person name="Zhang T."/>
        </authorList>
    </citation>
    <scope>NUCLEOTIDE SEQUENCE</scope>
    <source>
        <strain evidence="6">HKST-UBA79</strain>
    </source>
</reference>
<dbReference type="GO" id="GO:0120159">
    <property type="term" value="F:rRNA pseudouridine synthase activity"/>
    <property type="evidence" value="ECO:0007669"/>
    <property type="project" value="UniProtKB-ARBA"/>
</dbReference>
<name>A0A955EBC4_UNCKA</name>
<dbReference type="Proteomes" id="UP000740557">
    <property type="component" value="Unassembled WGS sequence"/>
</dbReference>
<dbReference type="SMART" id="SM00363">
    <property type="entry name" value="S4"/>
    <property type="match status" value="1"/>
</dbReference>
<dbReference type="EC" id="5.4.99.-" evidence="4"/>
<dbReference type="FunFam" id="3.10.290.10:FF:000003">
    <property type="entry name" value="Pseudouridine synthase"/>
    <property type="match status" value="1"/>
</dbReference>
<dbReference type="PROSITE" id="PS50889">
    <property type="entry name" value="S4"/>
    <property type="match status" value="1"/>
</dbReference>
<dbReference type="EMBL" id="JAGQNX010000068">
    <property type="protein sequence ID" value="MCA9308331.1"/>
    <property type="molecule type" value="Genomic_DNA"/>
</dbReference>
<evidence type="ECO:0000256" key="4">
    <source>
        <dbReference type="RuleBase" id="RU003887"/>
    </source>
</evidence>
<dbReference type="PANTHER" id="PTHR47683:SF2">
    <property type="entry name" value="RNA-BINDING S4 DOMAIN-CONTAINING PROTEIN"/>
    <property type="match status" value="1"/>
</dbReference>
<keyword evidence="2 4" id="KW-0413">Isomerase</keyword>
<protein>
    <recommendedName>
        <fullName evidence="4">Pseudouridine synthase</fullName>
        <ecNumber evidence="4">5.4.99.-</ecNumber>
    </recommendedName>
</protein>
<dbReference type="InterPro" id="IPR042092">
    <property type="entry name" value="PsdUridine_s_RsuA/RluB/E/F_cat"/>
</dbReference>
<proteinExistence type="inferred from homology"/>
<dbReference type="AlphaFoldDB" id="A0A955EBC4"/>
<dbReference type="PANTHER" id="PTHR47683">
    <property type="entry name" value="PSEUDOURIDINE SYNTHASE FAMILY PROTEIN-RELATED"/>
    <property type="match status" value="1"/>
</dbReference>
<evidence type="ECO:0000259" key="5">
    <source>
        <dbReference type="SMART" id="SM00363"/>
    </source>
</evidence>
<organism evidence="6 7">
    <name type="scientific">candidate division WWE3 bacterium</name>
    <dbReference type="NCBI Taxonomy" id="2053526"/>
    <lineage>
        <taxon>Bacteria</taxon>
        <taxon>Katanobacteria</taxon>
    </lineage>
</organism>
<dbReference type="InterPro" id="IPR036986">
    <property type="entry name" value="S4_RNA-bd_sf"/>
</dbReference>
<dbReference type="Pfam" id="PF01479">
    <property type="entry name" value="S4"/>
    <property type="match status" value="1"/>
</dbReference>
<evidence type="ECO:0000256" key="2">
    <source>
        <dbReference type="ARBA" id="ARBA00023235"/>
    </source>
</evidence>
<dbReference type="PROSITE" id="PS01149">
    <property type="entry name" value="PSI_RSU"/>
    <property type="match status" value="1"/>
</dbReference>
<dbReference type="InterPro" id="IPR020103">
    <property type="entry name" value="PsdUridine_synth_cat_dom_sf"/>
</dbReference>
<comment type="caution">
    <text evidence="6">The sequence shown here is derived from an EMBL/GenBank/DDBJ whole genome shotgun (WGS) entry which is preliminary data.</text>
</comment>
<dbReference type="Gene3D" id="3.30.70.1560">
    <property type="entry name" value="Alpha-L RNA-binding motif"/>
    <property type="match status" value="1"/>
</dbReference>
<keyword evidence="3" id="KW-0694">RNA-binding</keyword>
<sequence length="238" mass="27059">MIRLNKYLAQKNIGSRRTIDEMIKNGKVEVNGNIVSLGATIDSQKDTVKINNQIINNINISYEYYILNKPTNVISAAADTRNNKLVTHLVPSKNRLYPVGRLDKMSTGLILLTNDGELANILTHPKFHLPKTYIVTTNENITPEQLETIRMGGIRIENKKTSKTIIIKLGPNKFKITLFEGIKRQIRESCKHVGLTVKKLHRIQMGEIILGNIKEGSYRQLSKNELIYLRSLKETTHN</sequence>
<dbReference type="InterPro" id="IPR050343">
    <property type="entry name" value="RsuA_PseudoU_synthase"/>
</dbReference>
<dbReference type="SUPFAM" id="SSF55120">
    <property type="entry name" value="Pseudouridine synthase"/>
    <property type="match status" value="1"/>
</dbReference>
<dbReference type="CDD" id="cd00165">
    <property type="entry name" value="S4"/>
    <property type="match status" value="1"/>
</dbReference>
<dbReference type="InterPro" id="IPR002942">
    <property type="entry name" value="S4_RNA-bd"/>
</dbReference>
<evidence type="ECO:0000256" key="1">
    <source>
        <dbReference type="ARBA" id="ARBA00008348"/>
    </source>
</evidence>